<dbReference type="FunCoup" id="A0A1B1AJW0">
    <property type="interactions" value="256"/>
</dbReference>
<feature type="chain" id="PRO_5008518906" description="Peptidase M20 dimerisation domain-containing protein" evidence="3">
    <location>
        <begin position="22"/>
        <end position="438"/>
    </location>
</feature>
<evidence type="ECO:0000313" key="6">
    <source>
        <dbReference type="Proteomes" id="UP000092498"/>
    </source>
</evidence>
<feature type="domain" description="Peptidase M20 dimerisation" evidence="4">
    <location>
        <begin position="225"/>
        <end position="325"/>
    </location>
</feature>
<dbReference type="PIRSF" id="PIRSF005962">
    <property type="entry name" value="Pept_M20D_amidohydro"/>
    <property type="match status" value="1"/>
</dbReference>
<dbReference type="SUPFAM" id="SSF55031">
    <property type="entry name" value="Bacterial exopeptidase dimerisation domain"/>
    <property type="match status" value="1"/>
</dbReference>
<feature type="binding site" evidence="2">
    <location>
        <position position="206"/>
    </location>
    <ligand>
        <name>Mn(2+)</name>
        <dbReference type="ChEBI" id="CHEBI:29035"/>
        <label>2</label>
    </ligand>
</feature>
<gene>
    <name evidence="5" type="ORF">ATE48_13510</name>
</gene>
<accession>A0A1B1AJW0</accession>
<dbReference type="Pfam" id="PF01546">
    <property type="entry name" value="Peptidase_M20"/>
    <property type="match status" value="1"/>
</dbReference>
<keyword evidence="3" id="KW-0732">Signal</keyword>
<evidence type="ECO:0000256" key="2">
    <source>
        <dbReference type="PIRSR" id="PIRSR005962-1"/>
    </source>
</evidence>
<comment type="cofactor">
    <cofactor evidence="2">
        <name>Mn(2+)</name>
        <dbReference type="ChEBI" id="CHEBI:29035"/>
    </cofactor>
    <text evidence="2">The Mn(2+) ion enhances activity.</text>
</comment>
<feature type="binding site" evidence="2">
    <location>
        <position position="139"/>
    </location>
    <ligand>
        <name>Mn(2+)</name>
        <dbReference type="ChEBI" id="CHEBI:29035"/>
        <label>2</label>
    </ligand>
</feature>
<reference evidence="5 6" key="1">
    <citation type="submission" date="2015-11" db="EMBL/GenBank/DDBJ databases">
        <title>Whole-Genome Sequence of Candidatus Oderbacter manganicum from the National Park Lower Oder Valley, Germany.</title>
        <authorList>
            <person name="Braun B."/>
            <person name="Liere K."/>
            <person name="Szewzyk U."/>
        </authorList>
    </citation>
    <scope>NUCLEOTIDE SEQUENCE [LARGE SCALE GENOMIC DNA]</scope>
    <source>
        <strain evidence="5 6">OTSz_A_272</strain>
    </source>
</reference>
<dbReference type="STRING" id="1759059.ATE48_13510"/>
<dbReference type="GO" id="GO:0050118">
    <property type="term" value="F:N-acetyldiaminopimelate deacetylase activity"/>
    <property type="evidence" value="ECO:0007669"/>
    <property type="project" value="UniProtKB-ARBA"/>
</dbReference>
<organism evidence="5 6">
    <name type="scientific">Candidatus Viadribacter manganicus</name>
    <dbReference type="NCBI Taxonomy" id="1759059"/>
    <lineage>
        <taxon>Bacteria</taxon>
        <taxon>Pseudomonadati</taxon>
        <taxon>Pseudomonadota</taxon>
        <taxon>Alphaproteobacteria</taxon>
        <taxon>Hyphomonadales</taxon>
        <taxon>Hyphomonadaceae</taxon>
        <taxon>Candidatus Viadribacter</taxon>
    </lineage>
</organism>
<evidence type="ECO:0000259" key="4">
    <source>
        <dbReference type="Pfam" id="PF07687"/>
    </source>
</evidence>
<dbReference type="GO" id="GO:0046872">
    <property type="term" value="F:metal ion binding"/>
    <property type="evidence" value="ECO:0007669"/>
    <property type="project" value="UniProtKB-KW"/>
</dbReference>
<feature type="binding site" evidence="2">
    <location>
        <position position="175"/>
    </location>
    <ligand>
        <name>Mn(2+)</name>
        <dbReference type="ChEBI" id="CHEBI:29035"/>
        <label>2</label>
    </ligand>
</feature>
<name>A0A1B1AJW0_9PROT</name>
<dbReference type="SUPFAM" id="SSF53187">
    <property type="entry name" value="Zn-dependent exopeptidases"/>
    <property type="match status" value="1"/>
</dbReference>
<proteinExistence type="predicted"/>
<evidence type="ECO:0000256" key="1">
    <source>
        <dbReference type="ARBA" id="ARBA00022801"/>
    </source>
</evidence>
<dbReference type="Pfam" id="PF07687">
    <property type="entry name" value="M20_dimer"/>
    <property type="match status" value="1"/>
</dbReference>
<dbReference type="Proteomes" id="UP000092498">
    <property type="component" value="Chromosome"/>
</dbReference>
<evidence type="ECO:0000256" key="3">
    <source>
        <dbReference type="SAM" id="SignalP"/>
    </source>
</evidence>
<dbReference type="GO" id="GO:0019877">
    <property type="term" value="P:diaminopimelate biosynthetic process"/>
    <property type="evidence" value="ECO:0007669"/>
    <property type="project" value="UniProtKB-ARBA"/>
</dbReference>
<dbReference type="KEGG" id="cbot:ATE48_13510"/>
<keyword evidence="6" id="KW-1185">Reference proteome</keyword>
<dbReference type="AlphaFoldDB" id="A0A1B1AJW0"/>
<dbReference type="PANTHER" id="PTHR11014">
    <property type="entry name" value="PEPTIDASE M20 FAMILY MEMBER"/>
    <property type="match status" value="1"/>
</dbReference>
<dbReference type="InterPro" id="IPR017439">
    <property type="entry name" value="Amidohydrolase"/>
</dbReference>
<evidence type="ECO:0000313" key="5">
    <source>
        <dbReference type="EMBL" id="ANP46859.1"/>
    </source>
</evidence>
<keyword evidence="2" id="KW-0479">Metal-binding</keyword>
<dbReference type="Gene3D" id="3.40.630.10">
    <property type="entry name" value="Zn peptidases"/>
    <property type="match status" value="1"/>
</dbReference>
<dbReference type="InterPro" id="IPR036264">
    <property type="entry name" value="Bact_exopeptidase_dim_dom"/>
</dbReference>
<keyword evidence="2" id="KW-0464">Manganese</keyword>
<feature type="signal peptide" evidence="3">
    <location>
        <begin position="1"/>
        <end position="21"/>
    </location>
</feature>
<dbReference type="EMBL" id="CP013244">
    <property type="protein sequence ID" value="ANP46859.1"/>
    <property type="molecule type" value="Genomic_DNA"/>
</dbReference>
<dbReference type="Gene3D" id="3.30.70.360">
    <property type="match status" value="1"/>
</dbReference>
<dbReference type="InterPro" id="IPR002933">
    <property type="entry name" value="Peptidase_M20"/>
</dbReference>
<feature type="binding site" evidence="2">
    <location>
        <position position="407"/>
    </location>
    <ligand>
        <name>Mn(2+)</name>
        <dbReference type="ChEBI" id="CHEBI:29035"/>
        <label>2</label>
    </ligand>
</feature>
<keyword evidence="1" id="KW-0378">Hydrolase</keyword>
<dbReference type="InterPro" id="IPR011650">
    <property type="entry name" value="Peptidase_M20_dimer"/>
</dbReference>
<dbReference type="InParanoid" id="A0A1B1AJW0"/>
<feature type="binding site" evidence="2">
    <location>
        <position position="141"/>
    </location>
    <ligand>
        <name>Mn(2+)</name>
        <dbReference type="ChEBI" id="CHEBI:29035"/>
        <label>2</label>
    </ligand>
</feature>
<dbReference type="FunFam" id="3.30.70.360:FF:000001">
    <property type="entry name" value="N-acetyldiaminopimelate deacetylase"/>
    <property type="match status" value="1"/>
</dbReference>
<protein>
    <recommendedName>
        <fullName evidence="4">Peptidase M20 dimerisation domain-containing protein</fullName>
    </recommendedName>
</protein>
<dbReference type="PANTHER" id="PTHR11014:SF63">
    <property type="entry name" value="METALLOPEPTIDASE, PUTATIVE (AFU_ORTHOLOGUE AFUA_6G09600)-RELATED"/>
    <property type="match status" value="1"/>
</dbReference>
<sequence>MKHLAKLAVAASLLFVFAASASAQTAAGFNSSVESSIQSVLPRMIAWRRDFHEHPELSYEEVRTARVVAAHLRSLRMDVRTGVAQTGVVGVLRGGRPGPVIALRADMDALPVTEEGDLPFRSHARGHYNGQDVGIMHACGHDTHVAVLMAAATVLAAQRENLAGTVIFVFQPSEEGAPPGGLGGARRMLAENVFGDLQPEAMFGLHAWPGPSGAVTMISGPMMAGSDRIDITVTGSQTHGAQPHAGIDPIVASSQIINALQTVPSRQMDAVSSPVIVTIGMIQGGVRYNIIPQNVQMQGTLRYLNPETRERFYERIRRTISETAAATGATAEVTITENAIPTVNPPAMMTRTRAAVVRALGEDAVQGGQPVMPAEDFAYFQQAVPGVFFFYGVNPPGVTAAEAAPNHNPRFFVHEPAMETALRAMLAVSLDRVGGEQP</sequence>
<dbReference type="NCBIfam" id="TIGR01891">
    <property type="entry name" value="amidohydrolases"/>
    <property type="match status" value="1"/>
</dbReference>